<evidence type="ECO:0000313" key="3">
    <source>
        <dbReference type="Proteomes" id="UP000299102"/>
    </source>
</evidence>
<protein>
    <submittedName>
        <fullName evidence="2">Uncharacterized protein</fullName>
    </submittedName>
</protein>
<proteinExistence type="predicted"/>
<sequence>MAHCCELGSFYSWALHNRKRKSFSLQRIEPLLLGQQTNALAHPTLRPGCNVDSMGLGGGLNFKLSHAYEARVAELLTMLMLRADGLMVLYEGQDFPHQEASPAGGLFAGRSIKIGSSEECRSAASNVPTASAGRTFRENKLEDRPARGIPI</sequence>
<reference evidence="2 3" key="1">
    <citation type="journal article" date="2019" name="Commun. Biol.">
        <title>The bagworm genome reveals a unique fibroin gene that provides high tensile strength.</title>
        <authorList>
            <person name="Kono N."/>
            <person name="Nakamura H."/>
            <person name="Ohtoshi R."/>
            <person name="Tomita M."/>
            <person name="Numata K."/>
            <person name="Arakawa K."/>
        </authorList>
    </citation>
    <scope>NUCLEOTIDE SEQUENCE [LARGE SCALE GENOMIC DNA]</scope>
</reference>
<evidence type="ECO:0000313" key="2">
    <source>
        <dbReference type="EMBL" id="GBP52654.1"/>
    </source>
</evidence>
<accession>A0A4C1WRB4</accession>
<organism evidence="2 3">
    <name type="scientific">Eumeta variegata</name>
    <name type="common">Bagworm moth</name>
    <name type="synonym">Eumeta japonica</name>
    <dbReference type="NCBI Taxonomy" id="151549"/>
    <lineage>
        <taxon>Eukaryota</taxon>
        <taxon>Metazoa</taxon>
        <taxon>Ecdysozoa</taxon>
        <taxon>Arthropoda</taxon>
        <taxon>Hexapoda</taxon>
        <taxon>Insecta</taxon>
        <taxon>Pterygota</taxon>
        <taxon>Neoptera</taxon>
        <taxon>Endopterygota</taxon>
        <taxon>Lepidoptera</taxon>
        <taxon>Glossata</taxon>
        <taxon>Ditrysia</taxon>
        <taxon>Tineoidea</taxon>
        <taxon>Psychidae</taxon>
        <taxon>Oiketicinae</taxon>
        <taxon>Eumeta</taxon>
    </lineage>
</organism>
<feature type="compositionally biased region" description="Basic and acidic residues" evidence="1">
    <location>
        <begin position="135"/>
        <end position="151"/>
    </location>
</feature>
<keyword evidence="3" id="KW-1185">Reference proteome</keyword>
<gene>
    <name evidence="2" type="ORF">EVAR_103089_1</name>
</gene>
<feature type="region of interest" description="Disordered" evidence="1">
    <location>
        <begin position="124"/>
        <end position="151"/>
    </location>
</feature>
<name>A0A4C1WRB4_EUMVA</name>
<dbReference type="EMBL" id="BGZK01000607">
    <property type="protein sequence ID" value="GBP52654.1"/>
    <property type="molecule type" value="Genomic_DNA"/>
</dbReference>
<evidence type="ECO:0000256" key="1">
    <source>
        <dbReference type="SAM" id="MobiDB-lite"/>
    </source>
</evidence>
<dbReference type="Proteomes" id="UP000299102">
    <property type="component" value="Unassembled WGS sequence"/>
</dbReference>
<comment type="caution">
    <text evidence="2">The sequence shown here is derived from an EMBL/GenBank/DDBJ whole genome shotgun (WGS) entry which is preliminary data.</text>
</comment>
<dbReference type="AlphaFoldDB" id="A0A4C1WRB4"/>